<dbReference type="PANTHER" id="PTHR10408">
    <property type="entry name" value="STEROL O-ACYLTRANSFERASE"/>
    <property type="match status" value="1"/>
</dbReference>
<feature type="transmembrane region" description="Helical" evidence="11">
    <location>
        <begin position="104"/>
        <end position="126"/>
    </location>
</feature>
<dbReference type="InterPro" id="IPR014371">
    <property type="entry name" value="Oat_ACAT_DAG_ARE"/>
</dbReference>
<dbReference type="OrthoDB" id="10039049at2759"/>
<dbReference type="EMBL" id="KV453958">
    <property type="protein sequence ID" value="ODV70627.1"/>
    <property type="molecule type" value="Genomic_DNA"/>
</dbReference>
<dbReference type="GO" id="GO:0034737">
    <property type="term" value="F:ergosterol O-acyltransferase activity"/>
    <property type="evidence" value="ECO:0007669"/>
    <property type="project" value="TreeGrafter"/>
</dbReference>
<keyword evidence="5" id="KW-0256">Endoplasmic reticulum</keyword>
<proteinExistence type="inferred from homology"/>
<dbReference type="Proteomes" id="UP000094389">
    <property type="component" value="Unassembled WGS sequence"/>
</dbReference>
<dbReference type="GO" id="GO:0008204">
    <property type="term" value="P:ergosterol metabolic process"/>
    <property type="evidence" value="ECO:0007669"/>
    <property type="project" value="TreeGrafter"/>
</dbReference>
<feature type="transmembrane region" description="Helical" evidence="11">
    <location>
        <begin position="371"/>
        <end position="392"/>
    </location>
</feature>
<evidence type="ECO:0000256" key="3">
    <source>
        <dbReference type="ARBA" id="ARBA00022679"/>
    </source>
</evidence>
<comment type="subcellular location">
    <subcellularLocation>
        <location evidence="1">Endoplasmic reticulum membrane</location>
        <topology evidence="1">Multi-pass membrane protein</topology>
    </subcellularLocation>
</comment>
<dbReference type="Pfam" id="PF03062">
    <property type="entry name" value="MBOAT"/>
    <property type="match status" value="1"/>
</dbReference>
<comment type="similarity">
    <text evidence="2">Belongs to the membrane-bound acyltransferase family. Sterol o-acyltransferase subfamily.</text>
</comment>
<sequence>MMAPEQKRDKDNGGVIRQTPFDEMIDGDSTYKGFCCTFMMFIGMYLFKLGWEYQLQYGHLPDDLIQILGLDLGCIARMEILMYLGMFTSFSVVSLVKVDLLNWYYSGWTFMALYELFYLFSFNYLVRRCEWITRALIFLHSCAQVMKIHSYAFTLGSSAHQQRVTLRDFFMYTMYPTLVYETNFVRTSRVRLGYLIKRIFLILVMLYSLVIVIDCSMGPIVTEIVQTPVVSATTVITNILKLFPSMFLLCCLAFYLVWECLLNVIAELTYFADRDFYKDWWNSGSILEFCNTWNRSVHKFLKRHVYLPTVRQFNGNKFYGIVAVFLLSGLVHELALFVIFQRPKTHFILLFMSQLPVIMVQSPQWTRSNRMVANFLFSVYIVLGPSFLTVMYHMC</sequence>
<feature type="transmembrane region" description="Helical" evidence="11">
    <location>
        <begin position="318"/>
        <end position="340"/>
    </location>
</feature>
<keyword evidence="6 11" id="KW-1133">Transmembrane helix</keyword>
<name>A0A1E4RTM8_CYBJN</name>
<keyword evidence="8" id="KW-0012">Acyltransferase</keyword>
<keyword evidence="3" id="KW-0808">Transferase</keyword>
<evidence type="ECO:0000256" key="4">
    <source>
        <dbReference type="ARBA" id="ARBA00022692"/>
    </source>
</evidence>
<evidence type="ECO:0000256" key="10">
    <source>
        <dbReference type="PIRSR" id="PIRSR000439-1"/>
    </source>
</evidence>
<keyword evidence="7 11" id="KW-0472">Membrane</keyword>
<evidence type="ECO:0000256" key="2">
    <source>
        <dbReference type="ARBA" id="ARBA00009010"/>
    </source>
</evidence>
<comment type="function">
    <text evidence="9">Sterol O-acyltransferase that catalyzes the formation of stery esters.</text>
</comment>
<keyword evidence="4 11" id="KW-0812">Transmembrane</keyword>
<evidence type="ECO:0000256" key="9">
    <source>
        <dbReference type="ARBA" id="ARBA00023568"/>
    </source>
</evidence>
<feature type="transmembrane region" description="Helical" evidence="11">
    <location>
        <begin position="195"/>
        <end position="213"/>
    </location>
</feature>
<dbReference type="PIRSF" id="PIRSF000439">
    <property type="entry name" value="Oat_ACAT_DAG_ARE"/>
    <property type="match status" value="1"/>
</dbReference>
<evidence type="ECO:0000256" key="6">
    <source>
        <dbReference type="ARBA" id="ARBA00022989"/>
    </source>
</evidence>
<dbReference type="AlphaFoldDB" id="A0A1E4RTM8"/>
<gene>
    <name evidence="12" type="ORF">CYBJADRAFT_170103</name>
</gene>
<evidence type="ECO:0000256" key="1">
    <source>
        <dbReference type="ARBA" id="ARBA00004477"/>
    </source>
</evidence>
<evidence type="ECO:0000313" key="13">
    <source>
        <dbReference type="Proteomes" id="UP000094389"/>
    </source>
</evidence>
<dbReference type="GeneID" id="30990466"/>
<feature type="transmembrane region" description="Helical" evidence="11">
    <location>
        <begin position="247"/>
        <end position="272"/>
    </location>
</feature>
<reference evidence="12 13" key="1">
    <citation type="journal article" date="2016" name="Proc. Natl. Acad. Sci. U.S.A.">
        <title>Comparative genomics of biotechnologically important yeasts.</title>
        <authorList>
            <person name="Riley R."/>
            <person name="Haridas S."/>
            <person name="Wolfe K.H."/>
            <person name="Lopes M.R."/>
            <person name="Hittinger C.T."/>
            <person name="Goeker M."/>
            <person name="Salamov A.A."/>
            <person name="Wisecaver J.H."/>
            <person name="Long T.M."/>
            <person name="Calvey C.H."/>
            <person name="Aerts A.L."/>
            <person name="Barry K.W."/>
            <person name="Choi C."/>
            <person name="Clum A."/>
            <person name="Coughlan A.Y."/>
            <person name="Deshpande S."/>
            <person name="Douglass A.P."/>
            <person name="Hanson S.J."/>
            <person name="Klenk H.-P."/>
            <person name="LaButti K.M."/>
            <person name="Lapidus A."/>
            <person name="Lindquist E.A."/>
            <person name="Lipzen A.M."/>
            <person name="Meier-Kolthoff J.P."/>
            <person name="Ohm R.A."/>
            <person name="Otillar R.P."/>
            <person name="Pangilinan J.L."/>
            <person name="Peng Y."/>
            <person name="Rokas A."/>
            <person name="Rosa C.A."/>
            <person name="Scheuner C."/>
            <person name="Sibirny A.A."/>
            <person name="Slot J.C."/>
            <person name="Stielow J.B."/>
            <person name="Sun H."/>
            <person name="Kurtzman C.P."/>
            <person name="Blackwell M."/>
            <person name="Grigoriev I.V."/>
            <person name="Jeffries T.W."/>
        </authorList>
    </citation>
    <scope>NUCLEOTIDE SEQUENCE [LARGE SCALE GENOMIC DNA]</scope>
    <source>
        <strain evidence="13">ATCC 18201 / CBS 1600 / BCRC 20928 / JCM 3617 / NBRC 0987 / NRRL Y-1542</strain>
    </source>
</reference>
<accession>A0A1E4RTM8</accession>
<protein>
    <recommendedName>
        <fullName evidence="14">O-acyltransferase</fullName>
    </recommendedName>
</protein>
<evidence type="ECO:0000256" key="11">
    <source>
        <dbReference type="SAM" id="Phobius"/>
    </source>
</evidence>
<keyword evidence="13" id="KW-1185">Reference proteome</keyword>
<evidence type="ECO:0000313" key="12">
    <source>
        <dbReference type="EMBL" id="ODV70627.1"/>
    </source>
</evidence>
<evidence type="ECO:0000256" key="7">
    <source>
        <dbReference type="ARBA" id="ARBA00023136"/>
    </source>
</evidence>
<evidence type="ECO:0000256" key="5">
    <source>
        <dbReference type="ARBA" id="ARBA00022824"/>
    </source>
</evidence>
<feature type="active site" evidence="10">
    <location>
        <position position="332"/>
    </location>
</feature>
<dbReference type="PANTHER" id="PTHR10408:SF23">
    <property type="entry name" value="STEROL O-ACYLTRANSFERASE 1-RELATED"/>
    <property type="match status" value="1"/>
</dbReference>
<evidence type="ECO:0000256" key="8">
    <source>
        <dbReference type="ARBA" id="ARBA00023315"/>
    </source>
</evidence>
<evidence type="ECO:0008006" key="14">
    <source>
        <dbReference type="Google" id="ProtNLM"/>
    </source>
</evidence>
<organism evidence="12 13">
    <name type="scientific">Cyberlindnera jadinii (strain ATCC 18201 / CBS 1600 / BCRC 20928 / JCM 3617 / NBRC 0987 / NRRL Y-1542)</name>
    <name type="common">Torula yeast</name>
    <name type="synonym">Candida utilis</name>
    <dbReference type="NCBI Taxonomy" id="983966"/>
    <lineage>
        <taxon>Eukaryota</taxon>
        <taxon>Fungi</taxon>
        <taxon>Dikarya</taxon>
        <taxon>Ascomycota</taxon>
        <taxon>Saccharomycotina</taxon>
        <taxon>Saccharomycetes</taxon>
        <taxon>Phaffomycetales</taxon>
        <taxon>Phaffomycetaceae</taxon>
        <taxon>Cyberlindnera</taxon>
    </lineage>
</organism>
<feature type="transmembrane region" description="Helical" evidence="11">
    <location>
        <begin position="29"/>
        <end position="47"/>
    </location>
</feature>
<dbReference type="STRING" id="983966.A0A1E4RTM8"/>
<dbReference type="InterPro" id="IPR004299">
    <property type="entry name" value="MBOAT_fam"/>
</dbReference>
<dbReference type="GO" id="GO:0005789">
    <property type="term" value="C:endoplasmic reticulum membrane"/>
    <property type="evidence" value="ECO:0007669"/>
    <property type="project" value="UniProtKB-SubCell"/>
</dbReference>
<dbReference type="RefSeq" id="XP_020067666.1">
    <property type="nucleotide sequence ID" value="XM_020216070.1"/>
</dbReference>